<dbReference type="InterPro" id="IPR009200">
    <property type="entry name" value="DUF1269_membrane"/>
</dbReference>
<gene>
    <name evidence="1" type="ordered locus">syc1408_d</name>
</gene>
<reference evidence="1 2" key="1">
    <citation type="journal article" date="2007" name="Photosyn. Res.">
        <title>Complete nucleotide sequence of the freshwater unicellular cyanobacterium Synechococcus elongatus PCC 6301 chromosome: gene content and organization.</title>
        <authorList>
            <person name="Sugita C."/>
            <person name="Ogata K."/>
            <person name="Shikata M."/>
            <person name="Jikuya H."/>
            <person name="Takano J."/>
            <person name="Furumichi M."/>
            <person name="Kanehisa M."/>
            <person name="Omata T."/>
            <person name="Sugiura M."/>
            <person name="Sugita M."/>
        </authorList>
    </citation>
    <scope>NUCLEOTIDE SEQUENCE [LARGE SCALE GENOMIC DNA]</scope>
    <source>
        <strain evidence="2">ATCC 27144 / PCC 6301 / SAUG 1402/1</strain>
    </source>
</reference>
<organism evidence="1 2">
    <name type="scientific">Synechococcus sp. (strain ATCC 27144 / PCC 6301 / SAUG 1402/1)</name>
    <name type="common">Anacystis nidulans</name>
    <dbReference type="NCBI Taxonomy" id="269084"/>
    <lineage>
        <taxon>Bacteria</taxon>
        <taxon>Bacillati</taxon>
        <taxon>Cyanobacteriota</taxon>
        <taxon>Cyanophyceae</taxon>
        <taxon>Synechococcales</taxon>
        <taxon>Synechococcaceae</taxon>
        <taxon>Synechococcus</taxon>
    </lineage>
</organism>
<dbReference type="Pfam" id="PF06897">
    <property type="entry name" value="DUF1269"/>
    <property type="match status" value="1"/>
</dbReference>
<evidence type="ECO:0000313" key="1">
    <source>
        <dbReference type="EMBL" id="BAD79598.1"/>
    </source>
</evidence>
<proteinExistence type="predicted"/>
<dbReference type="Proteomes" id="UP000001175">
    <property type="component" value="Chromosome"/>
</dbReference>
<name>A0A0H3K615_SYNP6</name>
<accession>A0A0H3K615</accession>
<dbReference type="eggNOG" id="COG4803">
    <property type="taxonomic scope" value="Bacteria"/>
</dbReference>
<dbReference type="AlphaFoldDB" id="A0A0H3K615"/>
<protein>
    <recommendedName>
        <fullName evidence="3">Membrane protein of uknown function UCP014873</fullName>
    </recommendedName>
</protein>
<evidence type="ECO:0008006" key="3">
    <source>
        <dbReference type="Google" id="ProtNLM"/>
    </source>
</evidence>
<sequence>MSSLVVVGFPNSQEAEEVRIKLAQLQTEHLIALEDAVVVSKDSEGHVKLNQAINLTATGAVSGGFWGTLVGLIFLNPLAGAAIGAAAGALSGSLSDIGINDDFLREVGETLQVGSAALCLLIREATPDRILKELRVYAKDARILQTNLSFADEENLKAALEKAKAEAQALRLN</sequence>
<evidence type="ECO:0000313" key="2">
    <source>
        <dbReference type="Proteomes" id="UP000001175"/>
    </source>
</evidence>
<dbReference type="KEGG" id="syc:syc1408_d"/>
<dbReference type="RefSeq" id="WP_011243720.1">
    <property type="nucleotide sequence ID" value="NC_006576.1"/>
</dbReference>
<dbReference type="EMBL" id="AP008231">
    <property type="protein sequence ID" value="BAD79598.1"/>
    <property type="molecule type" value="Genomic_DNA"/>
</dbReference>
<dbReference type="GeneID" id="72428906"/>